<organism evidence="4 5">
    <name type="scientific">Winogradskya consettensis</name>
    <dbReference type="NCBI Taxonomy" id="113560"/>
    <lineage>
        <taxon>Bacteria</taxon>
        <taxon>Bacillati</taxon>
        <taxon>Actinomycetota</taxon>
        <taxon>Actinomycetes</taxon>
        <taxon>Micromonosporales</taxon>
        <taxon>Micromonosporaceae</taxon>
        <taxon>Winogradskya</taxon>
    </lineage>
</organism>
<dbReference type="SMART" id="SM00116">
    <property type="entry name" value="CBS"/>
    <property type="match status" value="2"/>
</dbReference>
<feature type="domain" description="CBS" evidence="3">
    <location>
        <begin position="10"/>
        <end position="66"/>
    </location>
</feature>
<dbReference type="Pfam" id="PF00571">
    <property type="entry name" value="CBS"/>
    <property type="match status" value="2"/>
</dbReference>
<name>A0A919SPR3_9ACTN</name>
<keyword evidence="1" id="KW-0677">Repeat</keyword>
<keyword evidence="5" id="KW-1185">Reference proteome</keyword>
<protein>
    <recommendedName>
        <fullName evidence="3">CBS domain-containing protein</fullName>
    </recommendedName>
</protein>
<dbReference type="InterPro" id="IPR046342">
    <property type="entry name" value="CBS_dom_sf"/>
</dbReference>
<reference evidence="4" key="1">
    <citation type="submission" date="2021-03" db="EMBL/GenBank/DDBJ databases">
        <title>Whole genome shotgun sequence of Actinoplanes consettensis NBRC 14913.</title>
        <authorList>
            <person name="Komaki H."/>
            <person name="Tamura T."/>
        </authorList>
    </citation>
    <scope>NUCLEOTIDE SEQUENCE</scope>
    <source>
        <strain evidence="4">NBRC 14913</strain>
    </source>
</reference>
<dbReference type="SUPFAM" id="SSF54631">
    <property type="entry name" value="CBS-domain pair"/>
    <property type="match status" value="1"/>
</dbReference>
<dbReference type="EMBL" id="BOQP01000028">
    <property type="protein sequence ID" value="GIM76740.1"/>
    <property type="molecule type" value="Genomic_DNA"/>
</dbReference>
<evidence type="ECO:0000313" key="4">
    <source>
        <dbReference type="EMBL" id="GIM76740.1"/>
    </source>
</evidence>
<accession>A0A919SPR3</accession>
<dbReference type="PANTHER" id="PTHR48108:SF6">
    <property type="entry name" value="CBS DOMAIN-CONTAINING PROTEIN CBSX1, CHLOROPLASTIC"/>
    <property type="match status" value="1"/>
</dbReference>
<evidence type="ECO:0000259" key="3">
    <source>
        <dbReference type="PROSITE" id="PS51371"/>
    </source>
</evidence>
<comment type="caution">
    <text evidence="4">The sequence shown here is derived from an EMBL/GenBank/DDBJ whole genome shotgun (WGS) entry which is preliminary data.</text>
</comment>
<gene>
    <name evidence="4" type="ORF">Aco04nite_51860</name>
</gene>
<dbReference type="AlphaFoldDB" id="A0A919SPR3"/>
<dbReference type="PANTHER" id="PTHR48108">
    <property type="entry name" value="CBS DOMAIN-CONTAINING PROTEIN CBSX2, CHLOROPLASTIC"/>
    <property type="match status" value="1"/>
</dbReference>
<sequence>MKLRRVDDVMTRDVVTVDENCPYDELVRLLIRKRVSGLLVVNRFGHVLGVVSETDLLHRLQAPHRLSLSRRGRRRRAKATARTARDLMTAPATPVRRSLSVEATAERMLAAGVRRLPVEDESGRLVGIITRSDLLRAAVDESLPPSR</sequence>
<dbReference type="Proteomes" id="UP000680865">
    <property type="component" value="Unassembled WGS sequence"/>
</dbReference>
<dbReference type="RefSeq" id="WP_212999820.1">
    <property type="nucleotide sequence ID" value="NZ_BAAATW010000005.1"/>
</dbReference>
<evidence type="ECO:0000313" key="5">
    <source>
        <dbReference type="Proteomes" id="UP000680865"/>
    </source>
</evidence>
<dbReference type="Gene3D" id="3.10.580.10">
    <property type="entry name" value="CBS-domain"/>
    <property type="match status" value="1"/>
</dbReference>
<dbReference type="PROSITE" id="PS51371">
    <property type="entry name" value="CBS"/>
    <property type="match status" value="2"/>
</dbReference>
<dbReference type="InterPro" id="IPR000644">
    <property type="entry name" value="CBS_dom"/>
</dbReference>
<evidence type="ECO:0000256" key="1">
    <source>
        <dbReference type="ARBA" id="ARBA00022737"/>
    </source>
</evidence>
<proteinExistence type="predicted"/>
<feature type="domain" description="CBS" evidence="3">
    <location>
        <begin position="88"/>
        <end position="146"/>
    </location>
</feature>
<evidence type="ECO:0000256" key="2">
    <source>
        <dbReference type="PROSITE-ProRule" id="PRU00703"/>
    </source>
</evidence>
<keyword evidence="2" id="KW-0129">CBS domain</keyword>
<dbReference type="InterPro" id="IPR051462">
    <property type="entry name" value="CBS_domain-containing"/>
</dbReference>